<name>A0A2P7EB34_9SYNE</name>
<accession>A0A2P7EB34</accession>
<dbReference type="EMBL" id="PXVC01000130">
    <property type="protein sequence ID" value="PSI00423.1"/>
    <property type="molecule type" value="Genomic_DNA"/>
</dbReference>
<dbReference type="Proteomes" id="UP000240206">
    <property type="component" value="Unassembled WGS sequence"/>
</dbReference>
<organism evidence="1 2">
    <name type="scientific">Synechococcus lacustris str. Tous</name>
    <dbReference type="NCBI Taxonomy" id="1910958"/>
    <lineage>
        <taxon>Bacteria</taxon>
        <taxon>Bacillati</taxon>
        <taxon>Cyanobacteriota</taxon>
        <taxon>Cyanophyceae</taxon>
        <taxon>Synechococcales</taxon>
        <taxon>Synechococcaceae</taxon>
        <taxon>Synechococcus</taxon>
    </lineage>
</organism>
<dbReference type="AlphaFoldDB" id="A0A2P7EB34"/>
<reference evidence="2" key="1">
    <citation type="submission" date="2018-03" db="EMBL/GenBank/DDBJ databases">
        <title>Ecological and genomic features of two cosmopolitan and abundant freshwater picocyanobacteria.</title>
        <authorList>
            <person name="Cabello-Yeves P.J."/>
            <person name="Picazo A."/>
            <person name="Camacho A."/>
            <person name="Callieri C."/>
            <person name="Rosselli R."/>
            <person name="Roda-Garcia J."/>
            <person name="Coutinho F.H."/>
            <person name="Rodriguez-Valera F."/>
        </authorList>
    </citation>
    <scope>NUCLEOTIDE SEQUENCE [LARGE SCALE GENOMIC DNA]</scope>
    <source>
        <strain evidence="2">Tous</strain>
    </source>
</reference>
<comment type="caution">
    <text evidence="1">The sequence shown here is derived from an EMBL/GenBank/DDBJ whole genome shotgun (WGS) entry which is preliminary data.</text>
</comment>
<gene>
    <name evidence="1" type="ORF">C7K08_13220</name>
</gene>
<protein>
    <submittedName>
        <fullName evidence="1">Uncharacterized protein</fullName>
    </submittedName>
</protein>
<sequence length="85" mass="8977">MSSIKNLPFAYTTGSKAVDVFSDIILTDQNNILVSGYGAIAGGSLGGSDLYLSLKDLRGKTIWQSDFGTIYDDAFLAVTQSGAYA</sequence>
<evidence type="ECO:0000313" key="2">
    <source>
        <dbReference type="Proteomes" id="UP000240206"/>
    </source>
</evidence>
<evidence type="ECO:0000313" key="1">
    <source>
        <dbReference type="EMBL" id="PSI00423.1"/>
    </source>
</evidence>
<proteinExistence type="predicted"/>
<dbReference type="RefSeq" id="WP_133165290.1">
    <property type="nucleotide sequence ID" value="NZ_PXVC01000130.1"/>
</dbReference>
<feature type="non-terminal residue" evidence="1">
    <location>
        <position position="85"/>
    </location>
</feature>
<keyword evidence="2" id="KW-1185">Reference proteome</keyword>